<dbReference type="EMBL" id="JAGTXO010000010">
    <property type="protein sequence ID" value="KAG8465331.1"/>
    <property type="molecule type" value="Genomic_DNA"/>
</dbReference>
<dbReference type="InterPro" id="IPR050188">
    <property type="entry name" value="RluA_PseudoU_synthase"/>
</dbReference>
<organism evidence="2 3">
    <name type="scientific">Diacronema lutheri</name>
    <name type="common">Unicellular marine alga</name>
    <name type="synonym">Monochrysis lutheri</name>
    <dbReference type="NCBI Taxonomy" id="2081491"/>
    <lineage>
        <taxon>Eukaryota</taxon>
        <taxon>Haptista</taxon>
        <taxon>Haptophyta</taxon>
        <taxon>Pavlovophyceae</taxon>
        <taxon>Pavlovales</taxon>
        <taxon>Pavlovaceae</taxon>
        <taxon>Diacronema</taxon>
    </lineage>
</organism>
<feature type="domain" description="Pseudouridine synthase RsuA/RluA-like" evidence="1">
    <location>
        <begin position="14"/>
        <end position="170"/>
    </location>
</feature>
<dbReference type="PANTHER" id="PTHR21600">
    <property type="entry name" value="MITOCHONDRIAL RNA PSEUDOURIDINE SYNTHASE"/>
    <property type="match status" value="1"/>
</dbReference>
<dbReference type="Proteomes" id="UP000751190">
    <property type="component" value="Unassembled WGS sequence"/>
</dbReference>
<reference evidence="2" key="1">
    <citation type="submission" date="2021-05" db="EMBL/GenBank/DDBJ databases">
        <title>The genome of the haptophyte Pavlova lutheri (Diacronema luteri, Pavlovales) - a model for lipid biosynthesis in eukaryotic algae.</title>
        <authorList>
            <person name="Hulatt C.J."/>
            <person name="Posewitz M.C."/>
        </authorList>
    </citation>
    <scope>NUCLEOTIDE SEQUENCE</scope>
    <source>
        <strain evidence="2">NIVA-4/92</strain>
    </source>
</reference>
<dbReference type="SUPFAM" id="SSF55120">
    <property type="entry name" value="Pseudouridine synthase"/>
    <property type="match status" value="1"/>
</dbReference>
<dbReference type="Pfam" id="PF00849">
    <property type="entry name" value="PseudoU_synth_2"/>
    <property type="match status" value="1"/>
</dbReference>
<dbReference type="GO" id="GO:0009982">
    <property type="term" value="F:pseudouridine synthase activity"/>
    <property type="evidence" value="ECO:0007669"/>
    <property type="project" value="InterPro"/>
</dbReference>
<dbReference type="Gene3D" id="3.30.2350.10">
    <property type="entry name" value="Pseudouridine synthase"/>
    <property type="match status" value="1"/>
</dbReference>
<dbReference type="InterPro" id="IPR006145">
    <property type="entry name" value="PsdUridine_synth_RsuA/RluA"/>
</dbReference>
<proteinExistence type="predicted"/>
<protein>
    <recommendedName>
        <fullName evidence="1">Pseudouridine synthase RsuA/RluA-like domain-containing protein</fullName>
    </recommendedName>
</protein>
<dbReference type="OrthoDB" id="206519at2759"/>
<dbReference type="GO" id="GO:0001522">
    <property type="term" value="P:pseudouridine synthesis"/>
    <property type="evidence" value="ECO:0007669"/>
    <property type="project" value="InterPro"/>
</dbReference>
<dbReference type="InterPro" id="IPR006224">
    <property type="entry name" value="PsdUridine_synth_RluA-like_CS"/>
</dbReference>
<dbReference type="PROSITE" id="PS01129">
    <property type="entry name" value="PSI_RLU"/>
    <property type="match status" value="1"/>
</dbReference>
<accession>A0A8J5XHH4</accession>
<evidence type="ECO:0000313" key="3">
    <source>
        <dbReference type="Proteomes" id="UP000751190"/>
    </source>
</evidence>
<dbReference type="InterPro" id="IPR020103">
    <property type="entry name" value="PsdUridine_synth_cat_dom_sf"/>
</dbReference>
<gene>
    <name evidence="2" type="ORF">KFE25_002638</name>
</gene>
<dbReference type="AlphaFoldDB" id="A0A8J5XHH4"/>
<comment type="caution">
    <text evidence="2">The sequence shown here is derived from an EMBL/GenBank/DDBJ whole genome shotgun (WGS) entry which is preliminary data.</text>
</comment>
<sequence>MFRTLRPFWSDAQLLAVSKPAGLLCVPDNTGDVSLVELMGNWLRHATTGAGYVESVHRIDRPVSGVVVLARTTKAAQRLGRAFATGRARKLYVARTEPLGADAPLRAHSRGEAVVWMAHARGAVRASATRFDGARPARTRWAVRAWLPDGSAALELEPEGGKRHQLRAAAAVALSAPLLGDVRYGAARPTIEGGAGDGWIALHAHALALPHPTATSDVELHARATRDTGGLLAVNDGAARWCAAADAADGAELASARAAGWLCLRAPPPSWWPLPCVGCADGCAAAVRGLCSNTPDSPNAPDSAEDGA</sequence>
<dbReference type="CDD" id="cd02869">
    <property type="entry name" value="PseudoU_synth_RluA_like"/>
    <property type="match status" value="1"/>
</dbReference>
<dbReference type="GO" id="GO:0003723">
    <property type="term" value="F:RNA binding"/>
    <property type="evidence" value="ECO:0007669"/>
    <property type="project" value="InterPro"/>
</dbReference>
<keyword evidence="3" id="KW-1185">Reference proteome</keyword>
<name>A0A8J5XHH4_DIALT</name>
<evidence type="ECO:0000259" key="1">
    <source>
        <dbReference type="Pfam" id="PF00849"/>
    </source>
</evidence>
<evidence type="ECO:0000313" key="2">
    <source>
        <dbReference type="EMBL" id="KAG8465331.1"/>
    </source>
</evidence>